<name>A0A7M7NXK2_STRPU</name>
<dbReference type="InParanoid" id="A0A7M7NXK2"/>
<comment type="cofactor">
    <cofactor evidence="1">
        <name>pyridoxal 5'-phosphate</name>
        <dbReference type="ChEBI" id="CHEBI:597326"/>
    </cofactor>
</comment>
<accession>A0A7M7NXK2</accession>
<sequence length="465" mass="52709">MSRRSSTAFTDCSFVHSRHQTATKQDLTPSTLTMDYDKFLTRRAVLSQPSPIRLFHKMALESSEPVINMVPGSPNDDRTYLVGAKFNLRDGATMELDESDMRVAQQYNLSDGIIPFREWLTELTVKLHHPPTYGDENKEKALRVIVNCGGIQGISGAVSVFVNPGDKVLVGDYFYATFTEILRRSEAVTISLKSEEDGLNIEQLEEILSQYDPTDQQKWCERPKVLYTVPNGNNPTGKTTSLEKRRKIYALAQKYDFIIIEDDSYYFTQFNEPRIPSYLSLDVDGRVIRCDSFSKVIGAGFRLGWLSGPCALVTRIFYELQYTVQHASIFAQVVVNKLVRQWGIEGFLRRADDLRDFYQRRRDTAVQAATTHLTGLATWVVPQCGLFLWMKLTGLEGDSTSFIRSFAIKNQFMMTPGGLFTLEKRGPCPYLRASFSHVSEPELEEGMKRLATSLKEASAQQNENA</sequence>
<dbReference type="GO" id="GO:0016212">
    <property type="term" value="F:kynurenine-oxoglutarate transaminase activity"/>
    <property type="evidence" value="ECO:0000318"/>
    <property type="project" value="GO_Central"/>
</dbReference>
<dbReference type="InterPro" id="IPR004839">
    <property type="entry name" value="Aminotransferase_I/II_large"/>
</dbReference>
<keyword evidence="3" id="KW-0808">Transferase</keyword>
<dbReference type="GeneID" id="579472"/>
<dbReference type="OMA" id="ILCEEFT"/>
<evidence type="ECO:0000313" key="7">
    <source>
        <dbReference type="Proteomes" id="UP000007110"/>
    </source>
</evidence>
<feature type="domain" description="Aminotransferase class I/classII large" evidence="5">
    <location>
        <begin position="98"/>
        <end position="450"/>
    </location>
</feature>
<dbReference type="Gene3D" id="3.40.640.10">
    <property type="entry name" value="Type I PLP-dependent aspartate aminotransferase-like (Major domain)"/>
    <property type="match status" value="1"/>
</dbReference>
<organism evidence="6 7">
    <name type="scientific">Strongylocentrotus purpuratus</name>
    <name type="common">Purple sea urchin</name>
    <dbReference type="NCBI Taxonomy" id="7668"/>
    <lineage>
        <taxon>Eukaryota</taxon>
        <taxon>Metazoa</taxon>
        <taxon>Echinodermata</taxon>
        <taxon>Eleutherozoa</taxon>
        <taxon>Echinozoa</taxon>
        <taxon>Echinoidea</taxon>
        <taxon>Euechinoidea</taxon>
        <taxon>Echinacea</taxon>
        <taxon>Camarodonta</taxon>
        <taxon>Echinidea</taxon>
        <taxon>Strongylocentrotidae</taxon>
        <taxon>Strongylocentrotus</taxon>
    </lineage>
</organism>
<dbReference type="FunFam" id="3.90.1150.10:FF:000166">
    <property type="entry name" value="Kynurenine/alpha-aminoadipate aminotransferase, mitochondrial"/>
    <property type="match status" value="1"/>
</dbReference>
<dbReference type="InterPro" id="IPR015421">
    <property type="entry name" value="PyrdxlP-dep_Trfase_major"/>
</dbReference>
<keyword evidence="2" id="KW-0032">Aminotransferase</keyword>
<dbReference type="Proteomes" id="UP000007110">
    <property type="component" value="Unassembled WGS sequence"/>
</dbReference>
<dbReference type="KEGG" id="spu:579472"/>
<reference evidence="7" key="1">
    <citation type="submission" date="2015-02" db="EMBL/GenBank/DDBJ databases">
        <title>Genome sequencing for Strongylocentrotus purpuratus.</title>
        <authorList>
            <person name="Murali S."/>
            <person name="Liu Y."/>
            <person name="Vee V."/>
            <person name="English A."/>
            <person name="Wang M."/>
            <person name="Skinner E."/>
            <person name="Han Y."/>
            <person name="Muzny D.M."/>
            <person name="Worley K.C."/>
            <person name="Gibbs R.A."/>
        </authorList>
    </citation>
    <scope>NUCLEOTIDE SEQUENCE</scope>
</reference>
<dbReference type="PANTHER" id="PTHR42790:SF19">
    <property type="entry name" value="KYNURENINE_ALPHA-AMINOADIPATE AMINOTRANSFERASE, MITOCHONDRIAL"/>
    <property type="match status" value="1"/>
</dbReference>
<protein>
    <recommendedName>
        <fullName evidence="5">Aminotransferase class I/classII large domain-containing protein</fullName>
    </recommendedName>
</protein>
<keyword evidence="7" id="KW-1185">Reference proteome</keyword>
<evidence type="ECO:0000313" key="6">
    <source>
        <dbReference type="EnsemblMetazoa" id="XP_030842027"/>
    </source>
</evidence>
<dbReference type="PANTHER" id="PTHR42790">
    <property type="entry name" value="AMINOTRANSFERASE"/>
    <property type="match status" value="1"/>
</dbReference>
<dbReference type="CDD" id="cd00609">
    <property type="entry name" value="AAT_like"/>
    <property type="match status" value="1"/>
</dbReference>
<evidence type="ECO:0000259" key="5">
    <source>
        <dbReference type="Pfam" id="PF00155"/>
    </source>
</evidence>
<evidence type="ECO:0000256" key="3">
    <source>
        <dbReference type="ARBA" id="ARBA00022679"/>
    </source>
</evidence>
<evidence type="ECO:0000256" key="2">
    <source>
        <dbReference type="ARBA" id="ARBA00022576"/>
    </source>
</evidence>
<proteinExistence type="predicted"/>
<dbReference type="EnsemblMetazoa" id="XM_030986167">
    <property type="protein sequence ID" value="XP_030842027"/>
    <property type="gene ID" value="LOC579472"/>
</dbReference>
<dbReference type="RefSeq" id="XP_030842027.1">
    <property type="nucleotide sequence ID" value="XM_030986167.1"/>
</dbReference>
<reference evidence="6" key="2">
    <citation type="submission" date="2021-01" db="UniProtKB">
        <authorList>
            <consortium name="EnsemblMetazoa"/>
        </authorList>
    </citation>
    <scope>IDENTIFICATION</scope>
</reference>
<evidence type="ECO:0000256" key="1">
    <source>
        <dbReference type="ARBA" id="ARBA00001933"/>
    </source>
</evidence>
<dbReference type="InterPro" id="IPR015424">
    <property type="entry name" value="PyrdxlP-dep_Trfase"/>
</dbReference>
<dbReference type="GO" id="GO:0030170">
    <property type="term" value="F:pyridoxal phosphate binding"/>
    <property type="evidence" value="ECO:0007669"/>
    <property type="project" value="InterPro"/>
</dbReference>
<dbReference type="AlphaFoldDB" id="A0A7M7NXK2"/>
<dbReference type="OrthoDB" id="691673at2759"/>
<dbReference type="InterPro" id="IPR050859">
    <property type="entry name" value="Class-I_PLP-dep_aminotransf"/>
</dbReference>
<dbReference type="GO" id="GO:1901605">
    <property type="term" value="P:alpha-amino acid metabolic process"/>
    <property type="evidence" value="ECO:0000318"/>
    <property type="project" value="GO_Central"/>
</dbReference>
<dbReference type="SUPFAM" id="SSF53383">
    <property type="entry name" value="PLP-dependent transferases"/>
    <property type="match status" value="1"/>
</dbReference>
<keyword evidence="4" id="KW-0663">Pyridoxal phosphate</keyword>
<dbReference type="Pfam" id="PF00155">
    <property type="entry name" value="Aminotran_1_2"/>
    <property type="match status" value="1"/>
</dbReference>
<evidence type="ECO:0000256" key="4">
    <source>
        <dbReference type="ARBA" id="ARBA00022898"/>
    </source>
</evidence>